<sequence>MKRILILAFLFTGALIYGQSKHVNTKKGFAANGYDVVAYFNGQAEEGSKKYKTNHAGIDYKFSSEENLNAFKANPEKFVPQYGGYCAYAVAVSGKRVNVNPETFEIRDDKLYLFYNSGNTNTLELWLKESPEKLRTKADQNWNNLIAD</sequence>
<protein>
    <submittedName>
        <fullName evidence="1">YHS domain-containing protein</fullName>
    </submittedName>
</protein>
<accession>A0ABY2WI90</accession>
<name>A0ABY2WI90_9FLAO</name>
<dbReference type="RefSeq" id="WP_138838495.1">
    <property type="nucleotide sequence ID" value="NZ_VCNI01000003.1"/>
</dbReference>
<gene>
    <name evidence="1" type="ORF">FGG15_16825</name>
</gene>
<reference evidence="1 2" key="1">
    <citation type="submission" date="2019-05" db="EMBL/GenBank/DDBJ databases">
        <title>Flagellimonas sp. AsT0115, sp. nov., isolated from a marine red algae, Asparagopsis taxiformis.</title>
        <authorList>
            <person name="Kim J."/>
            <person name="Jeong S.E."/>
            <person name="Jeon C.O."/>
        </authorList>
    </citation>
    <scope>NUCLEOTIDE SEQUENCE [LARGE SCALE GENOMIC DNA]</scope>
    <source>
        <strain evidence="1 2">AsT0115</strain>
    </source>
</reference>
<evidence type="ECO:0000313" key="1">
    <source>
        <dbReference type="EMBL" id="TMU50889.1"/>
    </source>
</evidence>
<organism evidence="1 2">
    <name type="scientific">Flagellimonas algicola</name>
    <dbReference type="NCBI Taxonomy" id="2583815"/>
    <lineage>
        <taxon>Bacteria</taxon>
        <taxon>Pseudomonadati</taxon>
        <taxon>Bacteroidota</taxon>
        <taxon>Flavobacteriia</taxon>
        <taxon>Flavobacteriales</taxon>
        <taxon>Flavobacteriaceae</taxon>
        <taxon>Flagellimonas</taxon>
    </lineage>
</organism>
<proteinExistence type="predicted"/>
<dbReference type="EMBL" id="VCNI01000003">
    <property type="protein sequence ID" value="TMU50889.1"/>
    <property type="molecule type" value="Genomic_DNA"/>
</dbReference>
<dbReference type="Proteomes" id="UP000751614">
    <property type="component" value="Unassembled WGS sequence"/>
</dbReference>
<evidence type="ECO:0000313" key="2">
    <source>
        <dbReference type="Proteomes" id="UP000751614"/>
    </source>
</evidence>
<dbReference type="NCBIfam" id="NF041384">
    <property type="entry name" value="YHS_seleno_dom"/>
    <property type="match status" value="1"/>
</dbReference>
<comment type="caution">
    <text evidence="1">The sequence shown here is derived from an EMBL/GenBank/DDBJ whole genome shotgun (WGS) entry which is preliminary data.</text>
</comment>
<keyword evidence="2" id="KW-1185">Reference proteome</keyword>